<dbReference type="NCBIfam" id="TIGR00217">
    <property type="entry name" value="malQ"/>
    <property type="match status" value="1"/>
</dbReference>
<evidence type="ECO:0000256" key="6">
    <source>
        <dbReference type="ARBA" id="ARBA00022679"/>
    </source>
</evidence>
<organism evidence="11 12">
    <name type="scientific">Sphingomonas qomolangmaensis</name>
    <dbReference type="NCBI Taxonomy" id="2918765"/>
    <lineage>
        <taxon>Bacteria</taxon>
        <taxon>Pseudomonadati</taxon>
        <taxon>Pseudomonadota</taxon>
        <taxon>Alphaproteobacteria</taxon>
        <taxon>Sphingomonadales</taxon>
        <taxon>Sphingomonadaceae</taxon>
        <taxon>Sphingomonas</taxon>
    </lineage>
</organism>
<proteinExistence type="inferred from homology"/>
<dbReference type="PANTHER" id="PTHR32438:SF5">
    <property type="entry name" value="4-ALPHA-GLUCANOTRANSFERASE DPE1, CHLOROPLASTIC_AMYLOPLASTIC"/>
    <property type="match status" value="1"/>
</dbReference>
<evidence type="ECO:0000256" key="7">
    <source>
        <dbReference type="ARBA" id="ARBA00023277"/>
    </source>
</evidence>
<dbReference type="InterPro" id="IPR003385">
    <property type="entry name" value="Glyco_hydro_77"/>
</dbReference>
<keyword evidence="7 10" id="KW-0119">Carbohydrate metabolism</keyword>
<dbReference type="PANTHER" id="PTHR32438">
    <property type="entry name" value="4-ALPHA-GLUCANOTRANSFERASE DPE1, CHLOROPLASTIC/AMYLOPLASTIC"/>
    <property type="match status" value="1"/>
</dbReference>
<sequence length="669" mass="71260">MSALHRLAEAAGLQIDWEDALGEAQRVSDTSLVAILAALGYPADSDVAIADSIARIVHDRDAACSFVSAVVGEAFALPAACGEAGPAELLFEDGTRREIIVEATPAGLRVPAIDAIGYHRLLLGTREIGVAIAPPRCFSVADAAGDRRLWGPAVQITALRDDSDSAFGDFGALVSTARAFAERGADAIAISPVHALFPADASRFSPYAPSTRLFLNVLYADPALVGAEATPSDDNDLIDWVVAIPARLRALREAYDRRTDAVRAEVAAYATKGGDELERHARFDALHAHFFEATGAHGWRDWPAEYRDPDGAAVARFAAEHEDAVGFYLFLQWLAKRSLDAAQRAAIDGGMALGLIADLAVGMDSGGSHAWSRPDDLLTGLSIGAPPDLLGPDGQSWGITGFSPIALRRTGFEPFIATLRAALDHAGGIRIDHALGLRRLWVVPEGASAREGAYLAMPVDDLFRLIALESHRARAVVIGEDLGTVPEGFRPAMDELAMLGMRVLWFERDGEGGFLPAKDYAADAAAMTGTHDLATVAGWWSGRDIEWQWQLGRTSRAADETADHAARAEERTRLWEAFVAAGVAKGPQPAPCDSAPVLAAALAFIARAPSVLAIVPMEDVIGAIEQPNLPGTIDEHPNWRRRMPAATDALLARPDISARLAAFDAERSS</sequence>
<evidence type="ECO:0000256" key="1">
    <source>
        <dbReference type="ARBA" id="ARBA00000439"/>
    </source>
</evidence>
<dbReference type="Gene3D" id="3.20.20.80">
    <property type="entry name" value="Glycosidases"/>
    <property type="match status" value="1"/>
</dbReference>
<dbReference type="RefSeq" id="WP_256507378.1">
    <property type="nucleotide sequence ID" value="NZ_CP101740.1"/>
</dbReference>
<evidence type="ECO:0000256" key="9">
    <source>
        <dbReference type="ARBA" id="ARBA00031501"/>
    </source>
</evidence>
<accession>A0ABY5LCM7</accession>
<keyword evidence="12" id="KW-1185">Reference proteome</keyword>
<evidence type="ECO:0000313" key="11">
    <source>
        <dbReference type="EMBL" id="UUL83539.1"/>
    </source>
</evidence>
<evidence type="ECO:0000313" key="12">
    <source>
        <dbReference type="Proteomes" id="UP001058533"/>
    </source>
</evidence>
<evidence type="ECO:0000256" key="3">
    <source>
        <dbReference type="ARBA" id="ARBA00012560"/>
    </source>
</evidence>
<evidence type="ECO:0000256" key="5">
    <source>
        <dbReference type="ARBA" id="ARBA00022676"/>
    </source>
</evidence>
<evidence type="ECO:0000256" key="4">
    <source>
        <dbReference type="ARBA" id="ARBA00020295"/>
    </source>
</evidence>
<dbReference type="Pfam" id="PF02446">
    <property type="entry name" value="Glyco_hydro_77"/>
    <property type="match status" value="1"/>
</dbReference>
<gene>
    <name evidence="11" type="primary">malQ</name>
    <name evidence="11" type="ORF">NMP03_04745</name>
</gene>
<dbReference type="GO" id="GO:0004134">
    <property type="term" value="F:4-alpha-glucanotransferase activity"/>
    <property type="evidence" value="ECO:0007669"/>
    <property type="project" value="UniProtKB-EC"/>
</dbReference>
<dbReference type="SUPFAM" id="SSF51445">
    <property type="entry name" value="(Trans)glycosidases"/>
    <property type="match status" value="1"/>
</dbReference>
<dbReference type="InterPro" id="IPR017853">
    <property type="entry name" value="GH"/>
</dbReference>
<evidence type="ECO:0000256" key="10">
    <source>
        <dbReference type="RuleBase" id="RU361207"/>
    </source>
</evidence>
<keyword evidence="5 10" id="KW-0328">Glycosyltransferase</keyword>
<reference evidence="11" key="1">
    <citation type="submission" date="2022-07" db="EMBL/GenBank/DDBJ databases">
        <title>Sphingomonas sp. nov., a novel bacterium isolated from the north slope of the Mount Everest.</title>
        <authorList>
            <person name="Cui X."/>
            <person name="Liu Y."/>
        </authorList>
    </citation>
    <scope>NUCLEOTIDE SEQUENCE</scope>
    <source>
        <strain evidence="11">S5-59</strain>
    </source>
</reference>
<dbReference type="EC" id="2.4.1.25" evidence="3 10"/>
<dbReference type="EMBL" id="CP101740">
    <property type="protein sequence ID" value="UUL83539.1"/>
    <property type="molecule type" value="Genomic_DNA"/>
</dbReference>
<keyword evidence="6 10" id="KW-0808">Transferase</keyword>
<dbReference type="Proteomes" id="UP001058533">
    <property type="component" value="Chromosome"/>
</dbReference>
<protein>
    <recommendedName>
        <fullName evidence="4 10">4-alpha-glucanotransferase</fullName>
        <ecNumber evidence="3 10">2.4.1.25</ecNumber>
    </recommendedName>
    <alternativeName>
        <fullName evidence="8 10">Amylomaltase</fullName>
    </alternativeName>
    <alternativeName>
        <fullName evidence="9 10">Disproportionating enzyme</fullName>
    </alternativeName>
</protein>
<name>A0ABY5LCM7_9SPHN</name>
<comment type="catalytic activity">
    <reaction evidence="1 10">
        <text>Transfers a segment of a (1-&gt;4)-alpha-D-glucan to a new position in an acceptor, which may be glucose or a (1-&gt;4)-alpha-D-glucan.</text>
        <dbReference type="EC" id="2.4.1.25"/>
    </reaction>
</comment>
<evidence type="ECO:0000256" key="8">
    <source>
        <dbReference type="ARBA" id="ARBA00031423"/>
    </source>
</evidence>
<evidence type="ECO:0000256" key="2">
    <source>
        <dbReference type="ARBA" id="ARBA00005684"/>
    </source>
</evidence>
<comment type="similarity">
    <text evidence="2 10">Belongs to the disproportionating enzyme family.</text>
</comment>